<dbReference type="OrthoDB" id="5518288at2"/>
<protein>
    <recommendedName>
        <fullName evidence="4">ATP synthase I</fullName>
    </recommendedName>
</protein>
<evidence type="ECO:0000256" key="1">
    <source>
        <dbReference type="SAM" id="Phobius"/>
    </source>
</evidence>
<feature type="transmembrane region" description="Helical" evidence="1">
    <location>
        <begin position="89"/>
        <end position="112"/>
    </location>
</feature>
<evidence type="ECO:0000313" key="3">
    <source>
        <dbReference type="Proteomes" id="UP000008139"/>
    </source>
</evidence>
<keyword evidence="1" id="KW-0812">Transmembrane</keyword>
<feature type="transmembrane region" description="Helical" evidence="1">
    <location>
        <begin position="62"/>
        <end position="83"/>
    </location>
</feature>
<evidence type="ECO:0000313" key="2">
    <source>
        <dbReference type="EMBL" id="AEA33817.1"/>
    </source>
</evidence>
<dbReference type="RefSeq" id="WP_013681858.1">
    <property type="nucleotide sequence ID" value="NC_015318.1"/>
</dbReference>
<name>F2LVN3_HIPMA</name>
<evidence type="ECO:0008006" key="4">
    <source>
        <dbReference type="Google" id="ProtNLM"/>
    </source>
</evidence>
<dbReference type="EMBL" id="CP002606">
    <property type="protein sequence ID" value="AEA33817.1"/>
    <property type="molecule type" value="Genomic_DNA"/>
</dbReference>
<proteinExistence type="predicted"/>
<dbReference type="Proteomes" id="UP000008139">
    <property type="component" value="Chromosome"/>
</dbReference>
<dbReference type="KEGG" id="hmr:Hipma_0847"/>
<keyword evidence="3" id="KW-1185">Reference proteome</keyword>
<feature type="transmembrane region" description="Helical" evidence="1">
    <location>
        <begin position="7"/>
        <end position="27"/>
    </location>
</feature>
<sequence length="117" mass="13176">MKITIKKLEITFVIMYFLAALLCFFLFRSKSCLLGSLVGWLVSIGDWYLLKFMAKRWLKRGGYSFVDYGLRFAIVAVSILLLLKSGFSPVGIIIGVSVIPVSLMMLAVLSLFRKITV</sequence>
<gene>
    <name evidence="2" type="ordered locus">Hipma_0847</name>
</gene>
<reference evidence="3" key="2">
    <citation type="submission" date="2011-03" db="EMBL/GenBank/DDBJ databases">
        <title>The complete genome of Hippea maritima DSM 10411.</title>
        <authorList>
            <consortium name="US DOE Joint Genome Institute (JGI-PGF)"/>
            <person name="Lucas S."/>
            <person name="Copeland A."/>
            <person name="Lapidus A."/>
            <person name="Bruce D."/>
            <person name="Goodwin L."/>
            <person name="Pitluck S."/>
            <person name="Peters L."/>
            <person name="Kyrpides N."/>
            <person name="Mavromatis K."/>
            <person name="Pagani I."/>
            <person name="Ivanova N."/>
            <person name="Mikhailova N."/>
            <person name="Lu M."/>
            <person name="Detter J.C."/>
            <person name="Tapia R."/>
            <person name="Han C."/>
            <person name="Land M."/>
            <person name="Hauser L."/>
            <person name="Markowitz V."/>
            <person name="Cheng J.-F."/>
            <person name="Hugenholtz P."/>
            <person name="Woyke T."/>
            <person name="Wu D."/>
            <person name="Spring S."/>
            <person name="Schroeder M."/>
            <person name="Brambilla E."/>
            <person name="Klenk H.-P."/>
            <person name="Eisen J.A."/>
        </authorList>
    </citation>
    <scope>NUCLEOTIDE SEQUENCE [LARGE SCALE GENOMIC DNA]</scope>
    <source>
        <strain evidence="3">ATCC 700847 / DSM 10411 / MH2</strain>
    </source>
</reference>
<dbReference type="STRING" id="760142.Hipma_0847"/>
<reference evidence="2 3" key="1">
    <citation type="journal article" date="2011" name="Stand. Genomic Sci.">
        <title>Complete genome sequence of the thermophilic sulfur-reducer Hippea maritima type strain (MH(2)).</title>
        <authorList>
            <person name="Huntemann M."/>
            <person name="Lu M."/>
            <person name="Nolan M."/>
            <person name="Lapidus A."/>
            <person name="Lucas S."/>
            <person name="Hammon N."/>
            <person name="Deshpande S."/>
            <person name="Cheng J.F."/>
            <person name="Tapia R."/>
            <person name="Han C."/>
            <person name="Goodwin L."/>
            <person name="Pitluck S."/>
            <person name="Liolios K."/>
            <person name="Pagani I."/>
            <person name="Ivanova N."/>
            <person name="Ovchinikova G."/>
            <person name="Pati A."/>
            <person name="Chen A."/>
            <person name="Palaniappan K."/>
            <person name="Land M."/>
            <person name="Hauser L."/>
            <person name="Jeffries C.D."/>
            <person name="Detter J.C."/>
            <person name="Brambilla E.M."/>
            <person name="Rohde M."/>
            <person name="Spring S."/>
            <person name="Goker M."/>
            <person name="Woyke T."/>
            <person name="Bristow J."/>
            <person name="Eisen J.A."/>
            <person name="Markowitz V."/>
            <person name="Hugenholtz P."/>
            <person name="Kyrpides N.C."/>
            <person name="Klenk H.P."/>
            <person name="Mavromatis K."/>
        </authorList>
    </citation>
    <scope>NUCLEOTIDE SEQUENCE [LARGE SCALE GENOMIC DNA]</scope>
    <source>
        <strain evidence="3">ATCC 700847 / DSM 10411 / MH2</strain>
    </source>
</reference>
<keyword evidence="1" id="KW-1133">Transmembrane helix</keyword>
<dbReference type="AlphaFoldDB" id="F2LVN3"/>
<accession>F2LVN3</accession>
<keyword evidence="1" id="KW-0472">Membrane</keyword>
<dbReference type="InParanoid" id="F2LVN3"/>
<dbReference type="eggNOG" id="ENOG50319U0">
    <property type="taxonomic scope" value="Bacteria"/>
</dbReference>
<dbReference type="HOGENOM" id="CLU_2081594_0_0_7"/>
<organism evidence="2 3">
    <name type="scientific">Hippea maritima (strain ATCC 700847 / DSM 10411 / MH2)</name>
    <dbReference type="NCBI Taxonomy" id="760142"/>
    <lineage>
        <taxon>Bacteria</taxon>
        <taxon>Pseudomonadati</taxon>
        <taxon>Campylobacterota</taxon>
        <taxon>Desulfurellia</taxon>
        <taxon>Desulfurellales</taxon>
        <taxon>Hippeaceae</taxon>
        <taxon>Hippea</taxon>
    </lineage>
</organism>